<sequence length="394" mass="43258">MMGGREWMDWMLTAEQVAFRDTLRDFVDREIPKAASRDAERVDGAYPHHLFDRLAKGGYHATGVPVEYGGRGADLVTQLIQARELSRSLAGMIWIWGSTSFAGANSIGLYGSEWQKKEFLPKIAAGDLKVTIGFTEPGGGTDVLGALETRATRTQGGWLINGAKKWCTSAHVSDYVLLLARTNDEVARKHQGVSLFLMSPKAPGVTLSPLTTLGMRGLGTFDMTMEDVFVPDELLLGQPDNAWRMLLPTLANERMLLMGTCLGIIDGVVEDTLAHMKSREAFGKPIGSFQAVQHHFANILMARHQTELVAFNAARLADAGADTFLEVTMGKVITSEHAVAAADLGIQIFGGQGYSGDNDMQRYWRDARLMRFSPINNEMARNLVAERHGLPRSF</sequence>
<dbReference type="Pfam" id="PF00441">
    <property type="entry name" value="Acyl-CoA_dh_1"/>
    <property type="match status" value="1"/>
</dbReference>
<dbReference type="SUPFAM" id="SSF47203">
    <property type="entry name" value="Acyl-CoA dehydrogenase C-terminal domain-like"/>
    <property type="match status" value="1"/>
</dbReference>
<keyword evidence="5" id="KW-0560">Oxidoreductase</keyword>
<dbReference type="GO" id="GO:0050660">
    <property type="term" value="F:flavin adenine dinucleotide binding"/>
    <property type="evidence" value="ECO:0007669"/>
    <property type="project" value="InterPro"/>
</dbReference>
<dbReference type="Gene3D" id="1.20.140.10">
    <property type="entry name" value="Butyryl-CoA Dehydrogenase, subunit A, domain 3"/>
    <property type="match status" value="1"/>
</dbReference>
<evidence type="ECO:0000313" key="9">
    <source>
        <dbReference type="EMBL" id="GGY93201.1"/>
    </source>
</evidence>
<dbReference type="PIRSF" id="PIRSF016578">
    <property type="entry name" value="HsaA"/>
    <property type="match status" value="1"/>
</dbReference>
<name>A0A918PA75_9SPHN</name>
<dbReference type="Pfam" id="PF02771">
    <property type="entry name" value="Acyl-CoA_dh_N"/>
    <property type="match status" value="1"/>
</dbReference>
<gene>
    <name evidence="9" type="ORF">GCM10011614_05180</name>
</gene>
<feature type="domain" description="Acyl-CoA dehydrogenase/oxidase C-terminal" evidence="6">
    <location>
        <begin position="243"/>
        <end position="387"/>
    </location>
</feature>
<keyword evidence="4 5" id="KW-0274">FAD</keyword>
<dbReference type="InterPro" id="IPR006091">
    <property type="entry name" value="Acyl-CoA_Oxase/DH_mid-dom"/>
</dbReference>
<evidence type="ECO:0000256" key="3">
    <source>
        <dbReference type="ARBA" id="ARBA00022630"/>
    </source>
</evidence>
<dbReference type="PROSITE" id="PS00073">
    <property type="entry name" value="ACYL_COA_DH_2"/>
    <property type="match status" value="1"/>
</dbReference>
<protein>
    <submittedName>
        <fullName evidence="9">Acyl-CoA dehydrogenase</fullName>
    </submittedName>
</protein>
<comment type="cofactor">
    <cofactor evidence="1 5">
        <name>FAD</name>
        <dbReference type="ChEBI" id="CHEBI:57692"/>
    </cofactor>
</comment>
<dbReference type="Proteomes" id="UP000648075">
    <property type="component" value="Unassembled WGS sequence"/>
</dbReference>
<comment type="similarity">
    <text evidence="2 5">Belongs to the acyl-CoA dehydrogenase family.</text>
</comment>
<organism evidence="9 10">
    <name type="scientific">Novosphingobium colocasiae</name>
    <dbReference type="NCBI Taxonomy" id="1256513"/>
    <lineage>
        <taxon>Bacteria</taxon>
        <taxon>Pseudomonadati</taxon>
        <taxon>Pseudomonadota</taxon>
        <taxon>Alphaproteobacteria</taxon>
        <taxon>Sphingomonadales</taxon>
        <taxon>Sphingomonadaceae</taxon>
        <taxon>Novosphingobium</taxon>
    </lineage>
</organism>
<dbReference type="InterPro" id="IPR046373">
    <property type="entry name" value="Acyl-CoA_Oxase/DH_mid-dom_sf"/>
</dbReference>
<dbReference type="AlphaFoldDB" id="A0A918PA75"/>
<dbReference type="InterPro" id="IPR006089">
    <property type="entry name" value="Acyl-CoA_DH_CS"/>
</dbReference>
<keyword evidence="10" id="KW-1185">Reference proteome</keyword>
<dbReference type="InterPro" id="IPR013786">
    <property type="entry name" value="AcylCoA_DH/ox_N"/>
</dbReference>
<evidence type="ECO:0000259" key="6">
    <source>
        <dbReference type="Pfam" id="PF00441"/>
    </source>
</evidence>
<dbReference type="InterPro" id="IPR009100">
    <property type="entry name" value="AcylCoA_DH/oxidase_NM_dom_sf"/>
</dbReference>
<evidence type="ECO:0000259" key="7">
    <source>
        <dbReference type="Pfam" id="PF02770"/>
    </source>
</evidence>
<dbReference type="InterPro" id="IPR009075">
    <property type="entry name" value="AcylCo_DH/oxidase_C"/>
</dbReference>
<reference evidence="9" key="2">
    <citation type="submission" date="2020-09" db="EMBL/GenBank/DDBJ databases">
        <authorList>
            <person name="Sun Q."/>
            <person name="Kim S."/>
        </authorList>
    </citation>
    <scope>NUCLEOTIDE SEQUENCE</scope>
    <source>
        <strain evidence="9">KCTC 32255</strain>
    </source>
</reference>
<evidence type="ECO:0000259" key="8">
    <source>
        <dbReference type="Pfam" id="PF02771"/>
    </source>
</evidence>
<reference evidence="9" key="1">
    <citation type="journal article" date="2014" name="Int. J. Syst. Evol. Microbiol.">
        <title>Complete genome sequence of Corynebacterium casei LMG S-19264T (=DSM 44701T), isolated from a smear-ripened cheese.</title>
        <authorList>
            <consortium name="US DOE Joint Genome Institute (JGI-PGF)"/>
            <person name="Walter F."/>
            <person name="Albersmeier A."/>
            <person name="Kalinowski J."/>
            <person name="Ruckert C."/>
        </authorList>
    </citation>
    <scope>NUCLEOTIDE SEQUENCE</scope>
    <source>
        <strain evidence="9">KCTC 32255</strain>
    </source>
</reference>
<dbReference type="InterPro" id="IPR037069">
    <property type="entry name" value="AcylCoA_DH/ox_N_sf"/>
</dbReference>
<proteinExistence type="inferred from homology"/>
<evidence type="ECO:0000256" key="2">
    <source>
        <dbReference type="ARBA" id="ARBA00009347"/>
    </source>
</evidence>
<dbReference type="PANTHER" id="PTHR43884:SF12">
    <property type="entry name" value="ISOVALERYL-COA DEHYDROGENASE, MITOCHONDRIAL-RELATED"/>
    <property type="match status" value="1"/>
</dbReference>
<evidence type="ECO:0000256" key="4">
    <source>
        <dbReference type="ARBA" id="ARBA00022827"/>
    </source>
</evidence>
<feature type="domain" description="Acyl-CoA oxidase/dehydrogenase middle" evidence="7">
    <location>
        <begin position="132"/>
        <end position="228"/>
    </location>
</feature>
<dbReference type="Pfam" id="PF02770">
    <property type="entry name" value="Acyl-CoA_dh_M"/>
    <property type="match status" value="1"/>
</dbReference>
<dbReference type="Gene3D" id="1.10.540.10">
    <property type="entry name" value="Acyl-CoA dehydrogenase/oxidase, N-terminal domain"/>
    <property type="match status" value="1"/>
</dbReference>
<dbReference type="PANTHER" id="PTHR43884">
    <property type="entry name" value="ACYL-COA DEHYDROGENASE"/>
    <property type="match status" value="1"/>
</dbReference>
<comment type="caution">
    <text evidence="9">The sequence shown here is derived from an EMBL/GenBank/DDBJ whole genome shotgun (WGS) entry which is preliminary data.</text>
</comment>
<feature type="domain" description="Acyl-CoA dehydrogenase/oxidase N-terminal" evidence="8">
    <location>
        <begin position="13"/>
        <end position="127"/>
    </location>
</feature>
<evidence type="ECO:0000256" key="5">
    <source>
        <dbReference type="RuleBase" id="RU362125"/>
    </source>
</evidence>
<evidence type="ECO:0000313" key="10">
    <source>
        <dbReference type="Proteomes" id="UP000648075"/>
    </source>
</evidence>
<dbReference type="SUPFAM" id="SSF56645">
    <property type="entry name" value="Acyl-CoA dehydrogenase NM domain-like"/>
    <property type="match status" value="1"/>
</dbReference>
<dbReference type="EMBL" id="BMZA01000001">
    <property type="protein sequence ID" value="GGY93201.1"/>
    <property type="molecule type" value="Genomic_DNA"/>
</dbReference>
<dbReference type="GO" id="GO:0003995">
    <property type="term" value="F:acyl-CoA dehydrogenase activity"/>
    <property type="evidence" value="ECO:0007669"/>
    <property type="project" value="InterPro"/>
</dbReference>
<dbReference type="CDD" id="cd00567">
    <property type="entry name" value="ACAD"/>
    <property type="match status" value="1"/>
</dbReference>
<accession>A0A918PA75</accession>
<dbReference type="InterPro" id="IPR036250">
    <property type="entry name" value="AcylCo_DH-like_C"/>
</dbReference>
<evidence type="ECO:0000256" key="1">
    <source>
        <dbReference type="ARBA" id="ARBA00001974"/>
    </source>
</evidence>
<keyword evidence="3 5" id="KW-0285">Flavoprotein</keyword>
<dbReference type="Gene3D" id="2.40.110.10">
    <property type="entry name" value="Butyryl-CoA Dehydrogenase, subunit A, domain 2"/>
    <property type="match status" value="1"/>
</dbReference>